<feature type="non-terminal residue" evidence="1">
    <location>
        <position position="1"/>
    </location>
</feature>
<evidence type="ECO:0000313" key="2">
    <source>
        <dbReference type="Proteomes" id="UP000677054"/>
    </source>
</evidence>
<dbReference type="EMBL" id="LR912585">
    <property type="protein sequence ID" value="CAD7254823.1"/>
    <property type="molecule type" value="Genomic_DNA"/>
</dbReference>
<accession>A0A7R9AIK6</accession>
<proteinExistence type="predicted"/>
<organism evidence="1">
    <name type="scientific">Darwinula stevensoni</name>
    <dbReference type="NCBI Taxonomy" id="69355"/>
    <lineage>
        <taxon>Eukaryota</taxon>
        <taxon>Metazoa</taxon>
        <taxon>Ecdysozoa</taxon>
        <taxon>Arthropoda</taxon>
        <taxon>Crustacea</taxon>
        <taxon>Oligostraca</taxon>
        <taxon>Ostracoda</taxon>
        <taxon>Podocopa</taxon>
        <taxon>Podocopida</taxon>
        <taxon>Darwinulocopina</taxon>
        <taxon>Darwinuloidea</taxon>
        <taxon>Darwinulidae</taxon>
        <taxon>Darwinula</taxon>
    </lineage>
</organism>
<reference evidence="1" key="1">
    <citation type="submission" date="2020-11" db="EMBL/GenBank/DDBJ databases">
        <authorList>
            <person name="Tran Van P."/>
        </authorList>
    </citation>
    <scope>NUCLEOTIDE SEQUENCE</scope>
</reference>
<keyword evidence="2" id="KW-1185">Reference proteome</keyword>
<dbReference type="EMBL" id="CAJPEV010013067">
    <property type="protein sequence ID" value="CAG0906660.1"/>
    <property type="molecule type" value="Genomic_DNA"/>
</dbReference>
<sequence>MKTDGFEADKNDIKVISNGITTNLTARWDESVNSFIWAADGWTAISIDTVLLLQMESPPDGQSRVHRSSTKQA</sequence>
<name>A0A7R9AIK6_9CRUS</name>
<dbReference type="Proteomes" id="UP000677054">
    <property type="component" value="Unassembled WGS sequence"/>
</dbReference>
<dbReference type="AlphaFoldDB" id="A0A7R9AIK6"/>
<gene>
    <name evidence="1" type="ORF">DSTB1V02_LOCUS14569</name>
</gene>
<evidence type="ECO:0000313" key="1">
    <source>
        <dbReference type="EMBL" id="CAD7254823.1"/>
    </source>
</evidence>
<protein>
    <submittedName>
        <fullName evidence="1">Uncharacterized protein</fullName>
    </submittedName>
</protein>